<evidence type="ECO:0000256" key="2">
    <source>
        <dbReference type="ARBA" id="ARBA00023125"/>
    </source>
</evidence>
<dbReference type="SUPFAM" id="SSF46689">
    <property type="entry name" value="Homeodomain-like"/>
    <property type="match status" value="2"/>
</dbReference>
<dbReference type="GO" id="GO:0043565">
    <property type="term" value="F:sequence-specific DNA binding"/>
    <property type="evidence" value="ECO:0007669"/>
    <property type="project" value="InterPro"/>
</dbReference>
<feature type="domain" description="HTH araC/xylS-type" evidence="4">
    <location>
        <begin position="282"/>
        <end position="380"/>
    </location>
</feature>
<accession>A0A923RPJ6</accession>
<dbReference type="Proteomes" id="UP000652477">
    <property type="component" value="Unassembled WGS sequence"/>
</dbReference>
<dbReference type="PANTHER" id="PTHR43280:SF2">
    <property type="entry name" value="HTH-TYPE TRANSCRIPTIONAL REGULATOR EXSA"/>
    <property type="match status" value="1"/>
</dbReference>
<dbReference type="Gene3D" id="1.10.10.60">
    <property type="entry name" value="Homeodomain-like"/>
    <property type="match status" value="2"/>
</dbReference>
<dbReference type="PROSITE" id="PS01124">
    <property type="entry name" value="HTH_ARAC_FAMILY_2"/>
    <property type="match status" value="1"/>
</dbReference>
<dbReference type="SMART" id="SM00342">
    <property type="entry name" value="HTH_ARAC"/>
    <property type="match status" value="1"/>
</dbReference>
<dbReference type="InterPro" id="IPR009057">
    <property type="entry name" value="Homeodomain-like_sf"/>
</dbReference>
<proteinExistence type="predicted"/>
<organism evidence="5 6">
    <name type="scientific">Mediterraneibacter hominis</name>
    <dbReference type="NCBI Taxonomy" id="2763054"/>
    <lineage>
        <taxon>Bacteria</taxon>
        <taxon>Bacillati</taxon>
        <taxon>Bacillota</taxon>
        <taxon>Clostridia</taxon>
        <taxon>Lachnospirales</taxon>
        <taxon>Lachnospiraceae</taxon>
        <taxon>Mediterraneibacter</taxon>
    </lineage>
</organism>
<evidence type="ECO:0000256" key="1">
    <source>
        <dbReference type="ARBA" id="ARBA00023015"/>
    </source>
</evidence>
<dbReference type="AlphaFoldDB" id="A0A923RPJ6"/>
<name>A0A923RPJ6_9FIRM</name>
<dbReference type="GO" id="GO:0003700">
    <property type="term" value="F:DNA-binding transcription factor activity"/>
    <property type="evidence" value="ECO:0007669"/>
    <property type="project" value="InterPro"/>
</dbReference>
<comment type="caution">
    <text evidence="5">The sequence shown here is derived from an EMBL/GenBank/DDBJ whole genome shotgun (WGS) entry which is preliminary data.</text>
</comment>
<dbReference type="InterPro" id="IPR014710">
    <property type="entry name" value="RmlC-like_jellyroll"/>
</dbReference>
<dbReference type="InterPro" id="IPR020449">
    <property type="entry name" value="Tscrpt_reg_AraC-type_HTH"/>
</dbReference>
<dbReference type="InterPro" id="IPR018062">
    <property type="entry name" value="HTH_AraC-typ_CS"/>
</dbReference>
<evidence type="ECO:0000256" key="3">
    <source>
        <dbReference type="ARBA" id="ARBA00023163"/>
    </source>
</evidence>
<dbReference type="Pfam" id="PF12833">
    <property type="entry name" value="HTH_18"/>
    <property type="match status" value="1"/>
</dbReference>
<dbReference type="Gene3D" id="2.60.120.10">
    <property type="entry name" value="Jelly Rolls"/>
    <property type="match status" value="1"/>
</dbReference>
<evidence type="ECO:0000259" key="4">
    <source>
        <dbReference type="PROSITE" id="PS01124"/>
    </source>
</evidence>
<sequence length="392" mass="45877">MINQIADHSFEPFGTFYNEPVDIEKHNLIRQEITSNSKKIERLFVFSCETYIECTQGLSMLLIASSPDMEDLKTFPIRHYIKINPNMYFNLIPLSTPFTWTLISSQGEPCAVPLPTPYTYQPVSSPFHVRRILDCWFTNQMEPCRISKRAHKSYELIYVYEGTLDITLSRGIYTLQPHDLILFKSDAATVDIKSTCSYLTTIFDVNQRKPLHILNQTFHCTSELQQILWKLLIESFANSYYTRTLMVCYLQEALMLLMQFYETINHKALFSDSKSHMNDLLSEILAYMNKRIDEPITIEEICHEFYISRSSLQALFKTHLNSSPKNYLLNIKLQKSKELIRENQYTISEIAYMLGFSSIHYFSRLFKKYFNITPSAYVKKIMDSQSSPPEDL</sequence>
<protein>
    <submittedName>
        <fullName evidence="5">AraC family transcriptional regulator</fullName>
    </submittedName>
</protein>
<keyword evidence="6" id="KW-1185">Reference proteome</keyword>
<keyword evidence="1" id="KW-0805">Transcription regulation</keyword>
<dbReference type="InterPro" id="IPR037923">
    <property type="entry name" value="HTH-like"/>
</dbReference>
<keyword evidence="3" id="KW-0804">Transcription</keyword>
<evidence type="ECO:0000313" key="5">
    <source>
        <dbReference type="EMBL" id="MBC5688545.1"/>
    </source>
</evidence>
<reference evidence="5" key="1">
    <citation type="submission" date="2020-08" db="EMBL/GenBank/DDBJ databases">
        <title>Genome public.</title>
        <authorList>
            <person name="Liu C."/>
            <person name="Sun Q."/>
        </authorList>
    </citation>
    <scope>NUCLEOTIDE SEQUENCE</scope>
    <source>
        <strain evidence="5">NSJ-55</strain>
    </source>
</reference>
<dbReference type="EMBL" id="JACOPF010000001">
    <property type="protein sequence ID" value="MBC5688545.1"/>
    <property type="molecule type" value="Genomic_DNA"/>
</dbReference>
<dbReference type="SUPFAM" id="SSF51215">
    <property type="entry name" value="Regulatory protein AraC"/>
    <property type="match status" value="1"/>
</dbReference>
<evidence type="ECO:0000313" key="6">
    <source>
        <dbReference type="Proteomes" id="UP000652477"/>
    </source>
</evidence>
<dbReference type="PROSITE" id="PS00041">
    <property type="entry name" value="HTH_ARAC_FAMILY_1"/>
    <property type="match status" value="1"/>
</dbReference>
<dbReference type="PANTHER" id="PTHR43280">
    <property type="entry name" value="ARAC-FAMILY TRANSCRIPTIONAL REGULATOR"/>
    <property type="match status" value="1"/>
</dbReference>
<gene>
    <name evidence="5" type="ORF">H8S37_06315</name>
</gene>
<dbReference type="InterPro" id="IPR018060">
    <property type="entry name" value="HTH_AraC"/>
</dbReference>
<dbReference type="RefSeq" id="WP_186875152.1">
    <property type="nucleotide sequence ID" value="NZ_JACOPF010000001.1"/>
</dbReference>
<dbReference type="PRINTS" id="PR00032">
    <property type="entry name" value="HTHARAC"/>
</dbReference>
<keyword evidence="2" id="KW-0238">DNA-binding</keyword>